<evidence type="ECO:0000313" key="2">
    <source>
        <dbReference type="Proteomes" id="UP000503349"/>
    </source>
</evidence>
<name>A0A6G1QZI9_CHAAH</name>
<sequence>MSDLEFGASVFGSDAKCLSGIDLEEAFKVVDKFGPYQKRAVAVLVLTQVYMACQSMLVVLVGHTPEYWIEQQGTAFSQHEVLHHVTFTEDTNSIVTEWLLIKQQAYKVSQRKSWKCWP</sequence>
<protein>
    <submittedName>
        <fullName evidence="1">Solute carrier family 22 member 15-like</fullName>
    </submittedName>
</protein>
<accession>A0A6G1QZI9</accession>
<reference evidence="2" key="2">
    <citation type="submission" date="2019-02" db="EMBL/GenBank/DDBJ databases">
        <title>Opniocepnalus argus Var Kimnra genome.</title>
        <authorList>
            <person name="Zhou C."/>
            <person name="Xiao S."/>
        </authorList>
    </citation>
    <scope>NUCLEOTIDE SEQUENCE [LARGE SCALE GENOMIC DNA]</scope>
</reference>
<dbReference type="AlphaFoldDB" id="A0A6G1QZI9"/>
<dbReference type="Proteomes" id="UP000503349">
    <property type="component" value="Chromosome 1"/>
</dbReference>
<dbReference type="EMBL" id="CM015712">
    <property type="protein sequence ID" value="KAF3707904.1"/>
    <property type="molecule type" value="Genomic_DNA"/>
</dbReference>
<keyword evidence="2" id="KW-1185">Reference proteome</keyword>
<reference evidence="1 2" key="1">
    <citation type="submission" date="2019-02" db="EMBL/GenBank/DDBJ databases">
        <title>Opniocepnalus argus genome.</title>
        <authorList>
            <person name="Zhou C."/>
            <person name="Xiao S."/>
        </authorList>
    </citation>
    <scope>NUCLEOTIDE SEQUENCE [LARGE SCALE GENOMIC DNA]</scope>
    <source>
        <strain evidence="1">OARG1902GOOAL</strain>
        <tissue evidence="1">Muscle</tissue>
    </source>
</reference>
<organism evidence="1 2">
    <name type="scientific">Channa argus</name>
    <name type="common">Northern snakehead</name>
    <name type="synonym">Ophicephalus argus</name>
    <dbReference type="NCBI Taxonomy" id="215402"/>
    <lineage>
        <taxon>Eukaryota</taxon>
        <taxon>Metazoa</taxon>
        <taxon>Chordata</taxon>
        <taxon>Craniata</taxon>
        <taxon>Vertebrata</taxon>
        <taxon>Euteleostomi</taxon>
        <taxon>Actinopterygii</taxon>
        <taxon>Neopterygii</taxon>
        <taxon>Teleostei</taxon>
        <taxon>Neoteleostei</taxon>
        <taxon>Acanthomorphata</taxon>
        <taxon>Anabantaria</taxon>
        <taxon>Anabantiformes</taxon>
        <taxon>Channoidei</taxon>
        <taxon>Channidae</taxon>
        <taxon>Channa</taxon>
    </lineage>
</organism>
<proteinExistence type="predicted"/>
<gene>
    <name evidence="1" type="ORF">EXN66_Car001077</name>
</gene>
<evidence type="ECO:0000313" key="1">
    <source>
        <dbReference type="EMBL" id="KAF3707904.1"/>
    </source>
</evidence>